<dbReference type="InterPro" id="IPR050362">
    <property type="entry name" value="Cation-dep_OMT"/>
</dbReference>
<evidence type="ECO:0000256" key="3">
    <source>
        <dbReference type="ARBA" id="ARBA00022691"/>
    </source>
</evidence>
<proteinExistence type="predicted"/>
<evidence type="ECO:0000313" key="5">
    <source>
        <dbReference type="Proteomes" id="UP000218287"/>
    </source>
</evidence>
<evidence type="ECO:0000256" key="2">
    <source>
        <dbReference type="ARBA" id="ARBA00022679"/>
    </source>
</evidence>
<dbReference type="EMBL" id="AP018174">
    <property type="protein sequence ID" value="BAY17710.1"/>
    <property type="molecule type" value="Genomic_DNA"/>
</dbReference>
<keyword evidence="1 4" id="KW-0489">Methyltransferase</keyword>
<dbReference type="AlphaFoldDB" id="A0A1Z4GJM4"/>
<dbReference type="SUPFAM" id="SSF53335">
    <property type="entry name" value="S-adenosyl-L-methionine-dependent methyltransferases"/>
    <property type="match status" value="1"/>
</dbReference>
<dbReference type="Pfam" id="PF01596">
    <property type="entry name" value="Methyltransf_3"/>
    <property type="match status" value="1"/>
</dbReference>
<accession>A0A1Z4GJM4</accession>
<keyword evidence="5" id="KW-1185">Reference proteome</keyword>
<keyword evidence="3" id="KW-0949">S-adenosyl-L-methionine</keyword>
<protein>
    <submittedName>
        <fullName evidence="4">O-methyltransferase family protein</fullName>
    </submittedName>
</protein>
<dbReference type="PANTHER" id="PTHR10509">
    <property type="entry name" value="O-METHYLTRANSFERASE-RELATED"/>
    <property type="match status" value="1"/>
</dbReference>
<evidence type="ECO:0000313" key="4">
    <source>
        <dbReference type="EMBL" id="BAY17710.1"/>
    </source>
</evidence>
<name>A0A1Z4GJM4_9CYAN</name>
<dbReference type="InterPro" id="IPR029063">
    <property type="entry name" value="SAM-dependent_MTases_sf"/>
</dbReference>
<sequence>MSNSKTLNLTQNLYEYLLSVSLREPEVLLQLRQETAHHPRANMQVAPEQGQLLALLVKLIGAKKTLEVGVFTGYSSLSVALALPPDGKVIACDVSEEFTSVARRYWEKAGVADKIDLRIAPATETLEYLLAQSQAETFDFAFIDADKENYHIYYELALKLVRPGGLIAIDNVLWSGRVTQLELQDSSTTAIREFNSKLSQDDRIDLSLIPVADGLTLARKR</sequence>
<dbReference type="Gene3D" id="3.40.50.150">
    <property type="entry name" value="Vaccinia Virus protein VP39"/>
    <property type="match status" value="1"/>
</dbReference>
<keyword evidence="2 4" id="KW-0808">Transferase</keyword>
<dbReference type="GO" id="GO:0032259">
    <property type="term" value="P:methylation"/>
    <property type="evidence" value="ECO:0007669"/>
    <property type="project" value="UniProtKB-KW"/>
</dbReference>
<dbReference type="PROSITE" id="PS51682">
    <property type="entry name" value="SAM_OMT_I"/>
    <property type="match status" value="1"/>
</dbReference>
<dbReference type="CDD" id="cd02440">
    <property type="entry name" value="AdoMet_MTases"/>
    <property type="match status" value="1"/>
</dbReference>
<dbReference type="GO" id="GO:0008757">
    <property type="term" value="F:S-adenosylmethionine-dependent methyltransferase activity"/>
    <property type="evidence" value="ECO:0007669"/>
    <property type="project" value="TreeGrafter"/>
</dbReference>
<dbReference type="OrthoDB" id="9799672at2"/>
<gene>
    <name evidence="4" type="ORF">NIES21_35520</name>
</gene>
<organism evidence="4 5">
    <name type="scientific">Anabaenopsis circularis NIES-21</name>
    <dbReference type="NCBI Taxonomy" id="1085406"/>
    <lineage>
        <taxon>Bacteria</taxon>
        <taxon>Bacillati</taxon>
        <taxon>Cyanobacteriota</taxon>
        <taxon>Cyanophyceae</taxon>
        <taxon>Nostocales</taxon>
        <taxon>Nodulariaceae</taxon>
        <taxon>Anabaenopsis</taxon>
    </lineage>
</organism>
<dbReference type="InterPro" id="IPR002935">
    <property type="entry name" value="SAM_O-MeTrfase"/>
</dbReference>
<evidence type="ECO:0000256" key="1">
    <source>
        <dbReference type="ARBA" id="ARBA00022603"/>
    </source>
</evidence>
<reference evidence="4 5" key="1">
    <citation type="submission" date="2017-06" db="EMBL/GenBank/DDBJ databases">
        <title>Genome sequencing of cyanobaciteial culture collection at National Institute for Environmental Studies (NIES).</title>
        <authorList>
            <person name="Hirose Y."/>
            <person name="Shimura Y."/>
            <person name="Fujisawa T."/>
            <person name="Nakamura Y."/>
            <person name="Kawachi M."/>
        </authorList>
    </citation>
    <scope>NUCLEOTIDE SEQUENCE [LARGE SCALE GENOMIC DNA]</scope>
    <source>
        <strain evidence="4 5">NIES-21</strain>
    </source>
</reference>
<dbReference type="Proteomes" id="UP000218287">
    <property type="component" value="Chromosome"/>
</dbReference>
<dbReference type="PANTHER" id="PTHR10509:SF14">
    <property type="entry name" value="CAFFEOYL-COA O-METHYLTRANSFERASE 3-RELATED"/>
    <property type="match status" value="1"/>
</dbReference>
<dbReference type="GO" id="GO:0008171">
    <property type="term" value="F:O-methyltransferase activity"/>
    <property type="evidence" value="ECO:0007669"/>
    <property type="project" value="InterPro"/>
</dbReference>